<protein>
    <submittedName>
        <fullName evidence="4">Uncharacterized protein</fullName>
    </submittedName>
</protein>
<dbReference type="Proteomes" id="UP001634007">
    <property type="component" value="Unassembled WGS sequence"/>
</dbReference>
<proteinExistence type="inferred from homology"/>
<dbReference type="PANTHER" id="PTHR31929">
    <property type="entry name" value="SAUR-LIKE AUXIN-RESPONSIVE PROTEIN FAMILY-RELATED"/>
    <property type="match status" value="1"/>
</dbReference>
<keyword evidence="5" id="KW-1185">Reference proteome</keyword>
<keyword evidence="2" id="KW-0217">Developmental protein</keyword>
<comment type="caution">
    <text evidence="4">The sequence shown here is derived from an EMBL/GenBank/DDBJ whole genome shotgun (WGS) entry which is preliminary data.</text>
</comment>
<sequence>MQIYNHGNLFACVSFGKQILRGSLFTEKQAVPMAMGVPKGYFAVCVGETQKRRYVVPISRFTQPSFQDLLSRAEEDFGFDHLMGSLRIPCEEEVFLILTSYMYRS</sequence>
<dbReference type="Pfam" id="PF02519">
    <property type="entry name" value="Auxin_inducible"/>
    <property type="match status" value="1"/>
</dbReference>
<gene>
    <name evidence="4" type="ORF">ACJRO7_034908</name>
</gene>
<evidence type="ECO:0000256" key="3">
    <source>
        <dbReference type="ARBA" id="ARBA00022604"/>
    </source>
</evidence>
<evidence type="ECO:0000313" key="4">
    <source>
        <dbReference type="EMBL" id="KAL3722613.1"/>
    </source>
</evidence>
<dbReference type="InterPro" id="IPR003676">
    <property type="entry name" value="SAUR_fam"/>
</dbReference>
<comment type="similarity">
    <text evidence="1">Belongs to the ARG7 family.</text>
</comment>
<keyword evidence="3" id="KW-0341">Growth regulation</keyword>
<evidence type="ECO:0000256" key="2">
    <source>
        <dbReference type="ARBA" id="ARBA00022473"/>
    </source>
</evidence>
<reference evidence="4 5" key="1">
    <citation type="submission" date="2024-11" db="EMBL/GenBank/DDBJ databases">
        <title>Chromosome-level genome assembly of Eucalyptus globulus Labill. provides insights into its genome evolution.</title>
        <authorList>
            <person name="Li X."/>
        </authorList>
    </citation>
    <scope>NUCLEOTIDE SEQUENCE [LARGE SCALE GENOMIC DNA]</scope>
    <source>
        <strain evidence="4">CL2024</strain>
        <tissue evidence="4">Fresh tender leaves</tissue>
    </source>
</reference>
<dbReference type="AlphaFoldDB" id="A0ABD3J7T7"/>
<organism evidence="4 5">
    <name type="scientific">Eucalyptus globulus</name>
    <name type="common">Tasmanian blue gum</name>
    <dbReference type="NCBI Taxonomy" id="34317"/>
    <lineage>
        <taxon>Eukaryota</taxon>
        <taxon>Viridiplantae</taxon>
        <taxon>Streptophyta</taxon>
        <taxon>Embryophyta</taxon>
        <taxon>Tracheophyta</taxon>
        <taxon>Spermatophyta</taxon>
        <taxon>Magnoliopsida</taxon>
        <taxon>eudicotyledons</taxon>
        <taxon>Gunneridae</taxon>
        <taxon>Pentapetalae</taxon>
        <taxon>rosids</taxon>
        <taxon>malvids</taxon>
        <taxon>Myrtales</taxon>
        <taxon>Myrtaceae</taxon>
        <taxon>Myrtoideae</taxon>
        <taxon>Eucalypteae</taxon>
        <taxon>Eucalyptus</taxon>
    </lineage>
</organism>
<evidence type="ECO:0000313" key="5">
    <source>
        <dbReference type="Proteomes" id="UP001634007"/>
    </source>
</evidence>
<dbReference type="EMBL" id="JBJKBG010000009">
    <property type="protein sequence ID" value="KAL3722613.1"/>
    <property type="molecule type" value="Genomic_DNA"/>
</dbReference>
<accession>A0ABD3J7T7</accession>
<name>A0ABD3J7T7_EUCGL</name>
<evidence type="ECO:0000256" key="1">
    <source>
        <dbReference type="ARBA" id="ARBA00006974"/>
    </source>
</evidence>